<dbReference type="PANTHER" id="PTHR11795:SF371">
    <property type="entry name" value="HIGH-AFFINITY BRANCHED-CHAIN AMINO ACID TRANSPORT SYSTEM PERMEASE PROTEIN LIVH"/>
    <property type="match status" value="1"/>
</dbReference>
<dbReference type="GO" id="GO:0015188">
    <property type="term" value="F:L-isoleucine transmembrane transporter activity"/>
    <property type="evidence" value="ECO:0007669"/>
    <property type="project" value="TreeGrafter"/>
</dbReference>
<comment type="similarity">
    <text evidence="9">Belongs to the binding-protein-dependent transport system permease family. LivHM subfamily.</text>
</comment>
<accession>A0A2W5S767</accession>
<dbReference type="AlphaFoldDB" id="A0A2W5S767"/>
<comment type="subcellular location">
    <subcellularLocation>
        <location evidence="1">Cell membrane</location>
        <topology evidence="1">Multi-pass membrane protein</topology>
    </subcellularLocation>
</comment>
<dbReference type="Proteomes" id="UP000248975">
    <property type="component" value="Unassembled WGS sequence"/>
</dbReference>
<feature type="transmembrane region" description="Helical" evidence="10">
    <location>
        <begin position="26"/>
        <end position="47"/>
    </location>
</feature>
<dbReference type="GO" id="GO:0015808">
    <property type="term" value="P:L-alanine transport"/>
    <property type="evidence" value="ECO:0007669"/>
    <property type="project" value="TreeGrafter"/>
</dbReference>
<evidence type="ECO:0000256" key="2">
    <source>
        <dbReference type="ARBA" id="ARBA00022448"/>
    </source>
</evidence>
<evidence type="ECO:0000256" key="3">
    <source>
        <dbReference type="ARBA" id="ARBA00022475"/>
    </source>
</evidence>
<keyword evidence="2" id="KW-0813">Transport</keyword>
<evidence type="ECO:0008006" key="13">
    <source>
        <dbReference type="Google" id="ProtNLM"/>
    </source>
</evidence>
<dbReference type="GO" id="GO:1903806">
    <property type="term" value="P:L-isoleucine import across plasma membrane"/>
    <property type="evidence" value="ECO:0007669"/>
    <property type="project" value="TreeGrafter"/>
</dbReference>
<keyword evidence="7 10" id="KW-1133">Transmembrane helix</keyword>
<dbReference type="GO" id="GO:0015192">
    <property type="term" value="F:L-phenylalanine transmembrane transporter activity"/>
    <property type="evidence" value="ECO:0007669"/>
    <property type="project" value="TreeGrafter"/>
</dbReference>
<proteinExistence type="inferred from homology"/>
<protein>
    <recommendedName>
        <fullName evidence="13">Branched-chain amino acid ABC transporter permease</fullName>
    </recommendedName>
</protein>
<gene>
    <name evidence="11" type="ORF">DI533_10815</name>
</gene>
<evidence type="ECO:0000256" key="8">
    <source>
        <dbReference type="ARBA" id="ARBA00023136"/>
    </source>
</evidence>
<evidence type="ECO:0000256" key="6">
    <source>
        <dbReference type="ARBA" id="ARBA00022970"/>
    </source>
</evidence>
<dbReference type="EMBL" id="QFQS01000002">
    <property type="protein sequence ID" value="PZQ97659.1"/>
    <property type="molecule type" value="Genomic_DNA"/>
</dbReference>
<evidence type="ECO:0000256" key="9">
    <source>
        <dbReference type="ARBA" id="ARBA00037998"/>
    </source>
</evidence>
<keyword evidence="6" id="KW-0029">Amino-acid transport</keyword>
<dbReference type="GO" id="GO:0005886">
    <property type="term" value="C:plasma membrane"/>
    <property type="evidence" value="ECO:0007669"/>
    <property type="project" value="UniProtKB-SubCell"/>
</dbReference>
<feature type="transmembrane region" description="Helical" evidence="10">
    <location>
        <begin position="240"/>
        <end position="267"/>
    </location>
</feature>
<dbReference type="InterPro" id="IPR001851">
    <property type="entry name" value="ABC_transp_permease"/>
</dbReference>
<evidence type="ECO:0000313" key="11">
    <source>
        <dbReference type="EMBL" id="PZQ97659.1"/>
    </source>
</evidence>
<organism evidence="11 12">
    <name type="scientific">Cereibacter sphaeroides</name>
    <name type="common">Rhodobacter sphaeroides</name>
    <dbReference type="NCBI Taxonomy" id="1063"/>
    <lineage>
        <taxon>Bacteria</taxon>
        <taxon>Pseudomonadati</taxon>
        <taxon>Pseudomonadota</taxon>
        <taxon>Alphaproteobacteria</taxon>
        <taxon>Rhodobacterales</taxon>
        <taxon>Paracoccaceae</taxon>
        <taxon>Cereibacter</taxon>
    </lineage>
</organism>
<feature type="transmembrane region" description="Helical" evidence="10">
    <location>
        <begin position="154"/>
        <end position="177"/>
    </location>
</feature>
<evidence type="ECO:0000256" key="7">
    <source>
        <dbReference type="ARBA" id="ARBA00022989"/>
    </source>
</evidence>
<dbReference type="Pfam" id="PF02653">
    <property type="entry name" value="BPD_transp_2"/>
    <property type="match status" value="1"/>
</dbReference>
<feature type="transmembrane region" description="Helical" evidence="10">
    <location>
        <begin position="279"/>
        <end position="296"/>
    </location>
</feature>
<dbReference type="GO" id="GO:0005304">
    <property type="term" value="F:L-valine transmembrane transporter activity"/>
    <property type="evidence" value="ECO:0007669"/>
    <property type="project" value="TreeGrafter"/>
</dbReference>
<dbReference type="PANTHER" id="PTHR11795">
    <property type="entry name" value="BRANCHED-CHAIN AMINO ACID TRANSPORT SYSTEM PERMEASE PROTEIN LIVH"/>
    <property type="match status" value="1"/>
</dbReference>
<feature type="transmembrane region" description="Helical" evidence="10">
    <location>
        <begin position="112"/>
        <end position="133"/>
    </location>
</feature>
<keyword evidence="4" id="KW-0997">Cell inner membrane</keyword>
<keyword evidence="8 10" id="KW-0472">Membrane</keyword>
<name>A0A2W5S767_CERSP</name>
<dbReference type="InterPro" id="IPR052157">
    <property type="entry name" value="BCAA_transport_permease"/>
</dbReference>
<evidence type="ECO:0000313" key="12">
    <source>
        <dbReference type="Proteomes" id="UP000248975"/>
    </source>
</evidence>
<keyword evidence="5 10" id="KW-0812">Transmembrane</keyword>
<evidence type="ECO:0000256" key="10">
    <source>
        <dbReference type="SAM" id="Phobius"/>
    </source>
</evidence>
<dbReference type="GO" id="GO:0015190">
    <property type="term" value="F:L-leucine transmembrane transporter activity"/>
    <property type="evidence" value="ECO:0007669"/>
    <property type="project" value="TreeGrafter"/>
</dbReference>
<evidence type="ECO:0000256" key="4">
    <source>
        <dbReference type="ARBA" id="ARBA00022519"/>
    </source>
</evidence>
<feature type="transmembrane region" description="Helical" evidence="10">
    <location>
        <begin position="79"/>
        <end position="100"/>
    </location>
</feature>
<keyword evidence="3" id="KW-1003">Cell membrane</keyword>
<sequence>MKFHNLRYPQERYAGNRQKGRATVDIITFGLISASVILLSSVGFALIVQVEGFLNIAHGQMLLLGAYTGLLLANMGVGIVAAAIGAALFCGLIGALFYGILFRPVKPRGALVLLFTSVGAAYLVHGLVGAIAGKRMLAFDLPPVRAMQLFGQPFMTRYELTIVIVAILSALCLHLFLTYTPAGKSIRAVSDNENLARLRGIDPRRTSYLVWFVASALGGLAGVFLGIMGSLHLGMGWQQIIIILATTVLGGIGSLYGVMLAAFVLAFGIELGLSWGVPPSYRSGLAFLIIIVVLLVKPQGLQALWGGGRGRSH</sequence>
<dbReference type="CDD" id="cd06582">
    <property type="entry name" value="TM_PBP1_LivH_like"/>
    <property type="match status" value="1"/>
</dbReference>
<feature type="transmembrane region" description="Helical" evidence="10">
    <location>
        <begin position="208"/>
        <end position="228"/>
    </location>
</feature>
<comment type="caution">
    <text evidence="11">The sequence shown here is derived from an EMBL/GenBank/DDBJ whole genome shotgun (WGS) entry which is preliminary data.</text>
</comment>
<dbReference type="GO" id="GO:0042941">
    <property type="term" value="P:D-alanine transmembrane transport"/>
    <property type="evidence" value="ECO:0007669"/>
    <property type="project" value="TreeGrafter"/>
</dbReference>
<evidence type="ECO:0000256" key="1">
    <source>
        <dbReference type="ARBA" id="ARBA00004651"/>
    </source>
</evidence>
<evidence type="ECO:0000256" key="5">
    <source>
        <dbReference type="ARBA" id="ARBA00022692"/>
    </source>
</evidence>
<reference evidence="11 12" key="1">
    <citation type="submission" date="2017-08" db="EMBL/GenBank/DDBJ databases">
        <title>Infants hospitalized years apart are colonized by the same room-sourced microbial strains.</title>
        <authorList>
            <person name="Brooks B."/>
            <person name="Olm M.R."/>
            <person name="Firek B.A."/>
            <person name="Baker R."/>
            <person name="Thomas B.C."/>
            <person name="Morowitz M.J."/>
            <person name="Banfield J.F."/>
        </authorList>
    </citation>
    <scope>NUCLEOTIDE SEQUENCE [LARGE SCALE GENOMIC DNA]</scope>
    <source>
        <strain evidence="11">S2_003_000_R2_11</strain>
    </source>
</reference>